<organism evidence="1 2">
    <name type="scientific">Toxoplasma gondii GAB2-2007-GAL-DOM2</name>
    <dbReference type="NCBI Taxonomy" id="1130820"/>
    <lineage>
        <taxon>Eukaryota</taxon>
        <taxon>Sar</taxon>
        <taxon>Alveolata</taxon>
        <taxon>Apicomplexa</taxon>
        <taxon>Conoidasida</taxon>
        <taxon>Coccidia</taxon>
        <taxon>Eucoccidiorida</taxon>
        <taxon>Eimeriorina</taxon>
        <taxon>Sarcocystidae</taxon>
        <taxon>Toxoplasma</taxon>
    </lineage>
</organism>
<dbReference type="Proteomes" id="UP000028837">
    <property type="component" value="Unassembled WGS sequence"/>
</dbReference>
<name>A0A086KG37_TOXGO</name>
<sequence>MKEEVCKALREGTEQCLPSDEESPGTVEPLGVEELGEQGERTVANRRPYSAECEDAVVGELRERIRQRLARHKAFLLDVRQLLGERNFYFDKLSCIQRKILDDYGGTSVGRKVLAIIGSRPADF</sequence>
<dbReference type="EMBL" id="AHZU02000527">
    <property type="protein sequence ID" value="KFG43355.1"/>
    <property type="molecule type" value="Genomic_DNA"/>
</dbReference>
<evidence type="ECO:0000313" key="2">
    <source>
        <dbReference type="Proteomes" id="UP000028837"/>
    </source>
</evidence>
<gene>
    <name evidence="1" type="ORF">TGDOM2_271790</name>
</gene>
<dbReference type="AlphaFoldDB" id="A0A086KG37"/>
<accession>A0A086KG37</accession>
<evidence type="ECO:0000313" key="1">
    <source>
        <dbReference type="EMBL" id="KFG43355.1"/>
    </source>
</evidence>
<comment type="caution">
    <text evidence="1">The sequence shown here is derived from an EMBL/GenBank/DDBJ whole genome shotgun (WGS) entry which is preliminary data.</text>
</comment>
<reference evidence="1 2" key="1">
    <citation type="submission" date="2014-02" db="EMBL/GenBank/DDBJ databases">
        <authorList>
            <person name="Sibley D."/>
            <person name="Venepally P."/>
            <person name="Karamycheva S."/>
            <person name="Hadjithomas M."/>
            <person name="Khan A."/>
            <person name="Brunk B."/>
            <person name="Roos D."/>
            <person name="Caler E."/>
            <person name="Lorenzi H."/>
        </authorList>
    </citation>
    <scope>NUCLEOTIDE SEQUENCE [LARGE SCALE GENOMIC DNA]</scope>
    <source>
        <strain evidence="1 2">GAB2-2007-GAL-DOM2</strain>
    </source>
</reference>
<proteinExistence type="predicted"/>
<protein>
    <submittedName>
        <fullName evidence="1">Uncharacterized protein</fullName>
    </submittedName>
</protein>
<dbReference type="VEuPathDB" id="ToxoDB:TGDOM2_271790"/>
<dbReference type="OrthoDB" id="330575at2759"/>